<dbReference type="PANTHER" id="PTHR47197">
    <property type="entry name" value="PROTEIN NIRF"/>
    <property type="match status" value="1"/>
</dbReference>
<dbReference type="InterPro" id="IPR011044">
    <property type="entry name" value="Quino_amine_DH_bsu"/>
</dbReference>
<feature type="compositionally biased region" description="Low complexity" evidence="1">
    <location>
        <begin position="60"/>
        <end position="69"/>
    </location>
</feature>
<feature type="transmembrane region" description="Helical" evidence="2">
    <location>
        <begin position="9"/>
        <end position="27"/>
    </location>
</feature>
<dbReference type="PANTHER" id="PTHR47197:SF3">
    <property type="entry name" value="DIHYDRO-HEME D1 DEHYDROGENASE"/>
    <property type="match status" value="1"/>
</dbReference>
<sequence length="421" mass="46540">MNDKPLQQILFWVLFLVTIIISTIFIYKENSVVFNFELAQISFPQKENNSQLAEDPQEPTPTLTPTLSPTLIATPKTPVRISDPEGQLVKHLFNIYSVPSPKGLVFSPDGKEIWATSLLNKRAGVFIFNVQNGEKITEINLADGGGVEIIFSSDGQKAYVSQMETAKVFGIDAKAKEVLRSFSAKSSWTKVLAISPDSKIIYASNWSGNNISEIDLASGKVLRLIPTVDTPRGIYPTQDGKFLYVAGFSRGEIEKIDLATGKGTVIYKTNGAMRHIISDEEKGVLYVSDMAKNTVFKVFLRDDKVEKFVFTDNNPNNIVLSPDKKVLFVSCRGKNFSADNYYVPGSEWGSVLLFDTETGKMLDAIIGGNQPTALDVSLDGKLLVFSDFLDARLEVFEVPDYETLIAGNGGRSSVYKNELRK</sequence>
<dbReference type="InterPro" id="IPR015943">
    <property type="entry name" value="WD40/YVTN_repeat-like_dom_sf"/>
</dbReference>
<dbReference type="AlphaFoldDB" id="A0A2G9YZ07"/>
<dbReference type="Pfam" id="PF10282">
    <property type="entry name" value="Lactonase"/>
    <property type="match status" value="1"/>
</dbReference>
<accession>A0A2G9YZ07</accession>
<evidence type="ECO:0000256" key="2">
    <source>
        <dbReference type="SAM" id="Phobius"/>
    </source>
</evidence>
<comment type="caution">
    <text evidence="3">The sequence shown here is derived from an EMBL/GenBank/DDBJ whole genome shotgun (WGS) entry which is preliminary data.</text>
</comment>
<evidence type="ECO:0000256" key="1">
    <source>
        <dbReference type="SAM" id="MobiDB-lite"/>
    </source>
</evidence>
<reference evidence="3 4" key="1">
    <citation type="submission" date="2017-09" db="EMBL/GenBank/DDBJ databases">
        <title>Depth-based differentiation of microbial function through sediment-hosted aquifers and enrichment of novel symbionts in the deep terrestrial subsurface.</title>
        <authorList>
            <person name="Probst A.J."/>
            <person name="Ladd B."/>
            <person name="Jarett J.K."/>
            <person name="Geller-Mcgrath D.E."/>
            <person name="Sieber C.M."/>
            <person name="Emerson J.B."/>
            <person name="Anantharaman K."/>
            <person name="Thomas B.C."/>
            <person name="Malmstrom R."/>
            <person name="Stieglmeier M."/>
            <person name="Klingl A."/>
            <person name="Woyke T."/>
            <person name="Ryan C.M."/>
            <person name="Banfield J.F."/>
        </authorList>
    </citation>
    <scope>NUCLEOTIDE SEQUENCE [LARGE SCALE GENOMIC DNA]</scope>
    <source>
        <strain evidence="3">CG23_combo_of_CG06-09_8_20_14_all_38_19</strain>
    </source>
</reference>
<evidence type="ECO:0008006" key="5">
    <source>
        <dbReference type="Google" id="ProtNLM"/>
    </source>
</evidence>
<name>A0A2G9YZ07_9BACT</name>
<dbReference type="Gene3D" id="2.130.10.10">
    <property type="entry name" value="YVTN repeat-like/Quinoprotein amine dehydrogenase"/>
    <property type="match status" value="1"/>
</dbReference>
<evidence type="ECO:0000313" key="3">
    <source>
        <dbReference type="EMBL" id="PIP23691.1"/>
    </source>
</evidence>
<gene>
    <name evidence="3" type="ORF">COX36_01925</name>
</gene>
<keyword evidence="2" id="KW-0812">Transmembrane</keyword>
<keyword evidence="2" id="KW-0472">Membrane</keyword>
<dbReference type="EMBL" id="PCRP01000030">
    <property type="protein sequence ID" value="PIP23691.1"/>
    <property type="molecule type" value="Genomic_DNA"/>
</dbReference>
<evidence type="ECO:0000313" key="4">
    <source>
        <dbReference type="Proteomes" id="UP000230273"/>
    </source>
</evidence>
<organism evidence="3 4">
    <name type="scientific">Candidatus Nealsonbacteria bacterium CG23_combo_of_CG06-09_8_20_14_all_38_19</name>
    <dbReference type="NCBI Taxonomy" id="1974721"/>
    <lineage>
        <taxon>Bacteria</taxon>
        <taxon>Candidatus Nealsoniibacteriota</taxon>
    </lineage>
</organism>
<dbReference type="InterPro" id="IPR051200">
    <property type="entry name" value="Host-pathogen_enzymatic-act"/>
</dbReference>
<feature type="region of interest" description="Disordered" evidence="1">
    <location>
        <begin position="47"/>
        <end position="69"/>
    </location>
</feature>
<keyword evidence="2" id="KW-1133">Transmembrane helix</keyword>
<dbReference type="Proteomes" id="UP000230273">
    <property type="component" value="Unassembled WGS sequence"/>
</dbReference>
<dbReference type="InterPro" id="IPR019405">
    <property type="entry name" value="Lactonase_7-beta_prop"/>
</dbReference>
<dbReference type="SUPFAM" id="SSF50969">
    <property type="entry name" value="YVTN repeat-like/Quinoprotein amine dehydrogenase"/>
    <property type="match status" value="1"/>
</dbReference>
<protein>
    <recommendedName>
        <fullName evidence="5">SMP-30/Gluconolactonase/LRE-like region domain-containing protein</fullName>
    </recommendedName>
</protein>
<proteinExistence type="predicted"/>